<dbReference type="OrthoDB" id="7864804at2"/>
<reference evidence="1" key="1">
    <citation type="submission" date="2017-10" db="EMBL/GenBank/DDBJ databases">
        <title>Massilia psychrophilum sp. nov., a novel purple-pigmented bacterium isolated from Tianshan glacier, Xinjiang Municipality, China.</title>
        <authorList>
            <person name="Wang H."/>
        </authorList>
    </citation>
    <scope>NUCLEOTIDE SEQUENCE [LARGE SCALE GENOMIC DNA]</scope>
    <source>
        <strain evidence="1">B2</strain>
    </source>
</reference>
<protein>
    <submittedName>
        <fullName evidence="1">Uncharacterized protein</fullName>
    </submittedName>
</protein>
<evidence type="ECO:0000313" key="1">
    <source>
        <dbReference type="EMBL" id="ATQ75545.1"/>
    </source>
</evidence>
<dbReference type="KEGG" id="mass:CR152_14210"/>
<dbReference type="AlphaFoldDB" id="A0A2D2DKS0"/>
<accession>A0A2D2DKS0</accession>
<gene>
    <name evidence="1" type="ORF">CR152_14210</name>
</gene>
<organism evidence="1 2">
    <name type="scientific">Massilia violaceinigra</name>
    <dbReference type="NCBI Taxonomy" id="2045208"/>
    <lineage>
        <taxon>Bacteria</taxon>
        <taxon>Pseudomonadati</taxon>
        <taxon>Pseudomonadota</taxon>
        <taxon>Betaproteobacteria</taxon>
        <taxon>Burkholderiales</taxon>
        <taxon>Oxalobacteraceae</taxon>
        <taxon>Telluria group</taxon>
        <taxon>Massilia</taxon>
    </lineage>
</organism>
<sequence>MGFKDAKKKVLDALETRAFSHEAREAIEVKNLLHMGTITPEEVIKLIKSSSGTDHSSSAHHAIKGVEVHVIKCKKWYIKFYFVDPDTVFISVHQ</sequence>
<proteinExistence type="predicted"/>
<name>A0A2D2DKS0_9BURK</name>
<dbReference type="Proteomes" id="UP000229897">
    <property type="component" value="Chromosome"/>
</dbReference>
<dbReference type="RefSeq" id="WP_099875500.1">
    <property type="nucleotide sequence ID" value="NZ_CP024608.1"/>
</dbReference>
<dbReference type="EMBL" id="CP024608">
    <property type="protein sequence ID" value="ATQ75545.1"/>
    <property type="molecule type" value="Genomic_DNA"/>
</dbReference>
<keyword evidence="2" id="KW-1185">Reference proteome</keyword>
<evidence type="ECO:0000313" key="2">
    <source>
        <dbReference type="Proteomes" id="UP000229897"/>
    </source>
</evidence>